<keyword evidence="5 9" id="KW-0269">Exonuclease</keyword>
<dbReference type="Gene3D" id="3.10.310.30">
    <property type="match status" value="1"/>
</dbReference>
<dbReference type="AlphaFoldDB" id="A0A662D9L9"/>
<evidence type="ECO:0000256" key="1">
    <source>
        <dbReference type="ARBA" id="ARBA00005915"/>
    </source>
</evidence>
<keyword evidence="3" id="KW-0540">Nuclease</keyword>
<dbReference type="InterPro" id="IPR051673">
    <property type="entry name" value="SSDNA_exonuclease_RecJ"/>
</dbReference>
<dbReference type="InterPro" id="IPR038763">
    <property type="entry name" value="DHH_sf"/>
</dbReference>
<dbReference type="InterPro" id="IPR001667">
    <property type="entry name" value="DDH_dom"/>
</dbReference>
<gene>
    <name evidence="9" type="primary">recJ</name>
    <name evidence="9" type="ORF">DRJ04_06715</name>
</gene>
<evidence type="ECO:0000313" key="9">
    <source>
        <dbReference type="EMBL" id="RLE12155.1"/>
    </source>
</evidence>
<feature type="domain" description="RecJ OB" evidence="8">
    <location>
        <begin position="457"/>
        <end position="556"/>
    </location>
</feature>
<dbReference type="Pfam" id="PF02272">
    <property type="entry name" value="DHHA1"/>
    <property type="match status" value="1"/>
</dbReference>
<name>A0A662D9L9_UNCAE</name>
<evidence type="ECO:0000256" key="3">
    <source>
        <dbReference type="ARBA" id="ARBA00022722"/>
    </source>
</evidence>
<reference evidence="9 10" key="1">
    <citation type="submission" date="2018-06" db="EMBL/GenBank/DDBJ databases">
        <title>Extensive metabolic versatility and redundancy in microbially diverse, dynamic hydrothermal sediments.</title>
        <authorList>
            <person name="Dombrowski N."/>
            <person name="Teske A."/>
            <person name="Baker B.J."/>
        </authorList>
    </citation>
    <scope>NUCLEOTIDE SEQUENCE [LARGE SCALE GENOMIC DNA]</scope>
    <source>
        <strain evidence="9">B3_G15</strain>
    </source>
</reference>
<dbReference type="EMBL" id="QMQA01000187">
    <property type="protein sequence ID" value="RLE12155.1"/>
    <property type="molecule type" value="Genomic_DNA"/>
</dbReference>
<protein>
    <recommendedName>
        <fullName evidence="2">Single-stranded-DNA-specific exonuclease RecJ</fullName>
    </recommendedName>
</protein>
<proteinExistence type="inferred from homology"/>
<dbReference type="PANTHER" id="PTHR30255">
    <property type="entry name" value="SINGLE-STRANDED-DNA-SPECIFIC EXONUCLEASE RECJ"/>
    <property type="match status" value="1"/>
</dbReference>
<keyword evidence="4" id="KW-0378">Hydrolase</keyword>
<accession>A0A662D9L9</accession>
<dbReference type="SUPFAM" id="SSF64182">
    <property type="entry name" value="DHH phosphoesterases"/>
    <property type="match status" value="1"/>
</dbReference>
<dbReference type="Proteomes" id="UP000280417">
    <property type="component" value="Unassembled WGS sequence"/>
</dbReference>
<sequence>MKAIETKWLLKKKWEEEKCQILSRRWKLSPLLIKLLLNRGIKEEFFQDFLFPSFDRLHDPFLMKGMREAVDRILLSISRKEKILVYGDFDVDGITATSLLLRFLGDLKFPSYYYIPHRQNEGYGLNIEAIKKAFAKDIKLIITCDCGTSSIEEIRYARSRGVEVIVTDHHQVGDDIPLDFIVLNPRKPECSYPFKELSGVGVVFKLCQAISRKVNFSVEKLKSYLDLVAIGTLADVVALTGENRTLVKLGLERLPSSGTCLGLRALLGIAGLSGRKIEEREVGYILAPRLNACGRLSLAKTAVKLLLTDSSKEALLLARRLEKENSRRQSLERRMCEEAENILSGKIKPVLVVASRRWHPGVIGLVASYLKDKYHRPALAFSIEKDIARGSARSIPNFSIFEVLSECSHLITSFGGHQLAAGLTLPAGNIKKLEERLNFFARKMLSSDDFVSYRFFDAEVDLKHLNLPFVKELRILSPFGPGNPKPVFIAKKVKIYRRINKRKVILADPAGGKEFEGWGFNNEEWENFVPGETVDIFYFPALNSWRGKEDIQLEIKGIVPSEIL</sequence>
<dbReference type="InterPro" id="IPR004610">
    <property type="entry name" value="RecJ"/>
</dbReference>
<evidence type="ECO:0000256" key="5">
    <source>
        <dbReference type="ARBA" id="ARBA00022839"/>
    </source>
</evidence>
<dbReference type="NCBIfam" id="TIGR00644">
    <property type="entry name" value="recJ"/>
    <property type="match status" value="1"/>
</dbReference>
<comment type="similarity">
    <text evidence="1">Belongs to the RecJ family.</text>
</comment>
<comment type="caution">
    <text evidence="9">The sequence shown here is derived from an EMBL/GenBank/DDBJ whole genome shotgun (WGS) entry which is preliminary data.</text>
</comment>
<dbReference type="InterPro" id="IPR003156">
    <property type="entry name" value="DHHA1_dom"/>
</dbReference>
<dbReference type="InterPro" id="IPR041122">
    <property type="entry name" value="RecJ_OB"/>
</dbReference>
<evidence type="ECO:0000256" key="2">
    <source>
        <dbReference type="ARBA" id="ARBA00019841"/>
    </source>
</evidence>
<organism evidence="9 10">
    <name type="scientific">Aerophobetes bacterium</name>
    <dbReference type="NCBI Taxonomy" id="2030807"/>
    <lineage>
        <taxon>Bacteria</taxon>
        <taxon>Candidatus Aerophobota</taxon>
    </lineage>
</organism>
<dbReference type="GO" id="GO:0006310">
    <property type="term" value="P:DNA recombination"/>
    <property type="evidence" value="ECO:0007669"/>
    <property type="project" value="InterPro"/>
</dbReference>
<dbReference type="Pfam" id="PF01368">
    <property type="entry name" value="DHH"/>
    <property type="match status" value="1"/>
</dbReference>
<feature type="domain" description="DHHA1" evidence="7">
    <location>
        <begin position="350"/>
        <end position="438"/>
    </location>
</feature>
<dbReference type="GO" id="GO:0008409">
    <property type="term" value="F:5'-3' exonuclease activity"/>
    <property type="evidence" value="ECO:0007669"/>
    <property type="project" value="InterPro"/>
</dbReference>
<evidence type="ECO:0000259" key="7">
    <source>
        <dbReference type="Pfam" id="PF02272"/>
    </source>
</evidence>
<dbReference type="Pfam" id="PF17768">
    <property type="entry name" value="RecJ_OB"/>
    <property type="match status" value="1"/>
</dbReference>
<evidence type="ECO:0000313" key="10">
    <source>
        <dbReference type="Proteomes" id="UP000280417"/>
    </source>
</evidence>
<dbReference type="Gene3D" id="3.90.1640.30">
    <property type="match status" value="1"/>
</dbReference>
<feature type="domain" description="DDH" evidence="6">
    <location>
        <begin position="82"/>
        <end position="232"/>
    </location>
</feature>
<dbReference type="PANTHER" id="PTHR30255:SF2">
    <property type="entry name" value="SINGLE-STRANDED-DNA-SPECIFIC EXONUCLEASE RECJ"/>
    <property type="match status" value="1"/>
</dbReference>
<evidence type="ECO:0000256" key="4">
    <source>
        <dbReference type="ARBA" id="ARBA00022801"/>
    </source>
</evidence>
<evidence type="ECO:0000259" key="6">
    <source>
        <dbReference type="Pfam" id="PF01368"/>
    </source>
</evidence>
<evidence type="ECO:0000259" key="8">
    <source>
        <dbReference type="Pfam" id="PF17768"/>
    </source>
</evidence>
<dbReference type="GO" id="GO:0003676">
    <property type="term" value="F:nucleic acid binding"/>
    <property type="evidence" value="ECO:0007669"/>
    <property type="project" value="InterPro"/>
</dbReference>
<dbReference type="GO" id="GO:0006281">
    <property type="term" value="P:DNA repair"/>
    <property type="evidence" value="ECO:0007669"/>
    <property type="project" value="InterPro"/>
</dbReference>